<keyword evidence="6" id="KW-0472">Membrane</keyword>
<dbReference type="PANTHER" id="PTHR24421">
    <property type="entry name" value="NITRATE/NITRITE SENSOR PROTEIN NARX-RELATED"/>
    <property type="match status" value="1"/>
</dbReference>
<name>A0A7G9S443_9MICO</name>
<feature type="transmembrane region" description="Helical" evidence="6">
    <location>
        <begin position="17"/>
        <end position="43"/>
    </location>
</feature>
<dbReference type="InterPro" id="IPR050482">
    <property type="entry name" value="Sensor_HK_TwoCompSys"/>
</dbReference>
<dbReference type="AlphaFoldDB" id="A0A7G9S443"/>
<gene>
    <name evidence="7" type="ORF">H9L06_10335</name>
</gene>
<sequence>MRPAAPPQNEHHADRTLFLASVLLIGAVFAIGVTAQSVIVLGIDAVSIGQREVAPGFDVGIRIAVNLVCVALLAFGSTWLHLFSRSLGSFFLFGTTTSCLAAAIRTLLQLTIGVYDDLSTALSDALITAPVCVVVLLIARALVMLNRKARTAEQAHQRAAIRAAEALTSLQQEELRVRREVADALHGTMQQRLVLLSTELESIATDIKGFAPETGVSEPTDSDTPASRIRRVRTELDSMREEDLRTLSAALYPEALDRGLIPATRALTARIPASIPVQLFTEGFPSPDNLDASSRLLLVRVAEEGVTNALRHGKAASISIDLTHDSESGNPTYGLSVRHRGVPPKKPINLSGLARLRRRLTDLGGDLQFASEDDGARLVAWIPEPR</sequence>
<evidence type="ECO:0000256" key="4">
    <source>
        <dbReference type="ARBA" id="ARBA00022777"/>
    </source>
</evidence>
<feature type="transmembrane region" description="Helical" evidence="6">
    <location>
        <begin position="90"/>
        <end position="115"/>
    </location>
</feature>
<proteinExistence type="predicted"/>
<dbReference type="GO" id="GO:0000160">
    <property type="term" value="P:phosphorelay signal transduction system"/>
    <property type="evidence" value="ECO:0007669"/>
    <property type="project" value="UniProtKB-KW"/>
</dbReference>
<keyword evidence="6" id="KW-1133">Transmembrane helix</keyword>
<organism evidence="7 8">
    <name type="scientific">Leucobacter denitrificans</name>
    <dbReference type="NCBI Taxonomy" id="683042"/>
    <lineage>
        <taxon>Bacteria</taxon>
        <taxon>Bacillati</taxon>
        <taxon>Actinomycetota</taxon>
        <taxon>Actinomycetes</taxon>
        <taxon>Micrococcales</taxon>
        <taxon>Microbacteriaceae</taxon>
        <taxon>Leucobacter</taxon>
    </lineage>
</organism>
<dbReference type="Gene3D" id="3.30.565.10">
    <property type="entry name" value="Histidine kinase-like ATPase, C-terminal domain"/>
    <property type="match status" value="1"/>
</dbReference>
<evidence type="ECO:0000256" key="1">
    <source>
        <dbReference type="ARBA" id="ARBA00000085"/>
    </source>
</evidence>
<reference evidence="7 8" key="1">
    <citation type="submission" date="2020-08" db="EMBL/GenBank/DDBJ databases">
        <title>Genome sequence of Leucobacter denitrificans KACC 14055T.</title>
        <authorList>
            <person name="Hyun D.-W."/>
            <person name="Bae J.-W."/>
        </authorList>
    </citation>
    <scope>NUCLEOTIDE SEQUENCE [LARGE SCALE GENOMIC DNA]</scope>
    <source>
        <strain evidence="7 8">KACC 14055</strain>
    </source>
</reference>
<feature type="transmembrane region" description="Helical" evidence="6">
    <location>
        <begin position="121"/>
        <end position="143"/>
    </location>
</feature>
<accession>A0A7G9S443</accession>
<evidence type="ECO:0000313" key="7">
    <source>
        <dbReference type="EMBL" id="QNN62618.1"/>
    </source>
</evidence>
<evidence type="ECO:0000256" key="3">
    <source>
        <dbReference type="ARBA" id="ARBA00022679"/>
    </source>
</evidence>
<keyword evidence="4" id="KW-0418">Kinase</keyword>
<dbReference type="Proteomes" id="UP000515934">
    <property type="component" value="Chromosome"/>
</dbReference>
<dbReference type="GO" id="GO:0004673">
    <property type="term" value="F:protein histidine kinase activity"/>
    <property type="evidence" value="ECO:0007669"/>
    <property type="project" value="UniProtKB-EC"/>
</dbReference>
<evidence type="ECO:0000256" key="6">
    <source>
        <dbReference type="SAM" id="Phobius"/>
    </source>
</evidence>
<evidence type="ECO:0000256" key="5">
    <source>
        <dbReference type="ARBA" id="ARBA00023012"/>
    </source>
</evidence>
<evidence type="ECO:0000313" key="8">
    <source>
        <dbReference type="Proteomes" id="UP000515934"/>
    </source>
</evidence>
<dbReference type="PANTHER" id="PTHR24421:SF10">
    <property type="entry name" value="NITRATE_NITRITE SENSOR PROTEIN NARQ"/>
    <property type="match status" value="1"/>
</dbReference>
<keyword evidence="3" id="KW-0808">Transferase</keyword>
<feature type="transmembrane region" description="Helical" evidence="6">
    <location>
        <begin position="63"/>
        <end position="83"/>
    </location>
</feature>
<comment type="catalytic activity">
    <reaction evidence="1">
        <text>ATP + protein L-histidine = ADP + protein N-phospho-L-histidine.</text>
        <dbReference type="EC" id="2.7.13.3"/>
    </reaction>
</comment>
<keyword evidence="6" id="KW-0812">Transmembrane</keyword>
<keyword evidence="8" id="KW-1185">Reference proteome</keyword>
<evidence type="ECO:0000256" key="2">
    <source>
        <dbReference type="ARBA" id="ARBA00012438"/>
    </source>
</evidence>
<protein>
    <recommendedName>
        <fullName evidence="2">histidine kinase</fullName>
        <ecNumber evidence="2">2.7.13.3</ecNumber>
    </recommendedName>
</protein>
<dbReference type="EC" id="2.7.13.3" evidence="2"/>
<dbReference type="EMBL" id="CP060716">
    <property type="protein sequence ID" value="QNN62618.1"/>
    <property type="molecule type" value="Genomic_DNA"/>
</dbReference>
<keyword evidence="5" id="KW-0902">Two-component regulatory system</keyword>
<dbReference type="KEGG" id="ldn:H9L06_10335"/>
<dbReference type="InterPro" id="IPR036890">
    <property type="entry name" value="HATPase_C_sf"/>
</dbReference>
<dbReference type="RefSeq" id="WP_187555088.1">
    <property type="nucleotide sequence ID" value="NZ_CP060716.1"/>
</dbReference>